<dbReference type="Gene3D" id="3.20.20.300">
    <property type="entry name" value="Glycoside hydrolase, family 3, N-terminal domain"/>
    <property type="match status" value="1"/>
</dbReference>
<dbReference type="InterPro" id="IPR036962">
    <property type="entry name" value="Glyco_hydro_3_N_sf"/>
</dbReference>
<dbReference type="PROSITE" id="PS00775">
    <property type="entry name" value="GLYCOSYL_HYDROL_F3"/>
    <property type="match status" value="1"/>
</dbReference>
<comment type="similarity">
    <text evidence="2">Belongs to the glycosyl hydrolase 3 family.</text>
</comment>
<dbReference type="InterPro" id="IPR019800">
    <property type="entry name" value="Glyco_hydro_3_AS"/>
</dbReference>
<evidence type="ECO:0000256" key="5">
    <source>
        <dbReference type="ARBA" id="ARBA00023295"/>
    </source>
</evidence>
<dbReference type="EC" id="3.2.1.52" evidence="3"/>
<dbReference type="InterPro" id="IPR050226">
    <property type="entry name" value="NagZ_Beta-hexosaminidase"/>
</dbReference>
<dbReference type="Gene3D" id="3.40.50.1700">
    <property type="entry name" value="Glycoside hydrolase family 3 C-terminal domain"/>
    <property type="match status" value="1"/>
</dbReference>
<reference evidence="7 8" key="1">
    <citation type="journal article" date="2020" name="Microorganisms">
        <title>Simultaneous Genome Sequencing of Prosthecochloris ethylica and Desulfuromonas acetoxidans within a Syntrophic Mixture Reveals Unique Pili and Protein Interactions.</title>
        <authorList>
            <person name="Kyndt J.A."/>
            <person name="Van Beeumen J.J."/>
            <person name="Meyer T.E."/>
        </authorList>
    </citation>
    <scope>NUCLEOTIDE SEQUENCE [LARGE SCALE GENOMIC DNA]</scope>
    <source>
        <strain evidence="7 8">N3</strain>
    </source>
</reference>
<evidence type="ECO:0000256" key="4">
    <source>
        <dbReference type="ARBA" id="ARBA00022801"/>
    </source>
</evidence>
<evidence type="ECO:0000256" key="2">
    <source>
        <dbReference type="ARBA" id="ARBA00005336"/>
    </source>
</evidence>
<evidence type="ECO:0000256" key="1">
    <source>
        <dbReference type="ARBA" id="ARBA00001231"/>
    </source>
</evidence>
<keyword evidence="4 7" id="KW-0378">Hydrolase</keyword>
<dbReference type="SUPFAM" id="SSF52279">
    <property type="entry name" value="Beta-D-glucan exohydrolase, C-terminal domain"/>
    <property type="match status" value="1"/>
</dbReference>
<dbReference type="SUPFAM" id="SSF51445">
    <property type="entry name" value="(Trans)glycosidases"/>
    <property type="match status" value="1"/>
</dbReference>
<feature type="domain" description="Glycoside hydrolase family 3 N-terminal" evidence="6">
    <location>
        <begin position="33"/>
        <end position="349"/>
    </location>
</feature>
<dbReference type="Pfam" id="PF00933">
    <property type="entry name" value="Glyco_hydro_3"/>
    <property type="match status" value="1"/>
</dbReference>
<accession>A0ABR9XR52</accession>
<comment type="catalytic activity">
    <reaction evidence="1">
        <text>Hydrolysis of terminal non-reducing N-acetyl-D-hexosamine residues in N-acetyl-beta-D-hexosaminides.</text>
        <dbReference type="EC" id="3.2.1.52"/>
    </reaction>
</comment>
<proteinExistence type="inferred from homology"/>
<dbReference type="EMBL" id="JADGII010000005">
    <property type="protein sequence ID" value="MBF0636459.1"/>
    <property type="molecule type" value="Genomic_DNA"/>
</dbReference>
<dbReference type="PANTHER" id="PTHR30480">
    <property type="entry name" value="BETA-HEXOSAMINIDASE-RELATED"/>
    <property type="match status" value="1"/>
</dbReference>
<dbReference type="InterPro" id="IPR036881">
    <property type="entry name" value="Glyco_hydro_3_C_sf"/>
</dbReference>
<evidence type="ECO:0000259" key="6">
    <source>
        <dbReference type="Pfam" id="PF00933"/>
    </source>
</evidence>
<protein>
    <recommendedName>
        <fullName evidence="3">beta-N-acetylhexosaminidase</fullName>
        <ecNumber evidence="3">3.2.1.52</ecNumber>
    </recommendedName>
</protein>
<sequence>MPCTQGHAAATDTRELFTERDPGIEKLLSTMSLSDKVGQMLIAHCPAEYSGSDDRTVAELSSLISSGKIGGVMFLKGNTRDAAILSNRFQLLAPYPLLFSADMEKGLAMRLEGATEFSPSMAVSATDDPSLAYRMATVIAEEARALGILHSYGPSTDLNLNPDNPIINTRSYGDRIDQTVTMSTAFIDGLQDNGIMATVKHFPGHGDVTVDSHVALPVLDKDRRTLEATELRPFKAAIDHGVMSVMIGHLAVPGLTGSLRPATLSWRVVTGLLRQELGFTGLVITDALNMKALYENHTLEEISVLAVEAGNDLLLFSPDPGLTHTTIVKAVRNGRIPVQRIDDAVRRILVAKKWLGLERKSIVNLDRLSASIGIDPHQELARMISERALTVVRDRGPYLPLQGKASQNPLHVVLEDKNHSNSGEEFEQKMKHSFGAPTIRIGQKATDAAYRNALQRARNASAVVLTTYVEVLSGSKALSLNENQQAFVRRLDSELPSGTPLIMISFGTPYLIRHFPEIPTYLCTYGSSPLSEDAVVKALLGSLRPKGRLPVSLRTSAE</sequence>
<dbReference type="Proteomes" id="UP000619838">
    <property type="component" value="Unassembled WGS sequence"/>
</dbReference>
<keyword evidence="5" id="KW-0326">Glycosidase</keyword>
<gene>
    <name evidence="7" type="ORF">INT08_04605</name>
</gene>
<dbReference type="GO" id="GO:0016787">
    <property type="term" value="F:hydrolase activity"/>
    <property type="evidence" value="ECO:0007669"/>
    <property type="project" value="UniProtKB-KW"/>
</dbReference>
<dbReference type="PANTHER" id="PTHR30480:SF13">
    <property type="entry name" value="BETA-HEXOSAMINIDASE"/>
    <property type="match status" value="1"/>
</dbReference>
<evidence type="ECO:0000256" key="3">
    <source>
        <dbReference type="ARBA" id="ARBA00012663"/>
    </source>
</evidence>
<dbReference type="InterPro" id="IPR001764">
    <property type="entry name" value="Glyco_hydro_3_N"/>
</dbReference>
<evidence type="ECO:0000313" key="8">
    <source>
        <dbReference type="Proteomes" id="UP000619838"/>
    </source>
</evidence>
<organism evidence="7 8">
    <name type="scientific">Prosthecochloris ethylica</name>
    <dbReference type="NCBI Taxonomy" id="2743976"/>
    <lineage>
        <taxon>Bacteria</taxon>
        <taxon>Pseudomonadati</taxon>
        <taxon>Chlorobiota</taxon>
        <taxon>Chlorobiia</taxon>
        <taxon>Chlorobiales</taxon>
        <taxon>Chlorobiaceae</taxon>
        <taxon>Prosthecochloris</taxon>
    </lineage>
</organism>
<keyword evidence="8" id="KW-1185">Reference proteome</keyword>
<comment type="caution">
    <text evidence="7">The sequence shown here is derived from an EMBL/GenBank/DDBJ whole genome shotgun (WGS) entry which is preliminary data.</text>
</comment>
<dbReference type="PRINTS" id="PR00133">
    <property type="entry name" value="GLHYDRLASE3"/>
</dbReference>
<name>A0ABR9XR52_9CHLB</name>
<evidence type="ECO:0000313" key="7">
    <source>
        <dbReference type="EMBL" id="MBF0636459.1"/>
    </source>
</evidence>
<dbReference type="InterPro" id="IPR017853">
    <property type="entry name" value="GH"/>
</dbReference>